<evidence type="ECO:0000256" key="4">
    <source>
        <dbReference type="ARBA" id="ARBA00023163"/>
    </source>
</evidence>
<dbReference type="EMBL" id="MSDO01000005">
    <property type="protein sequence ID" value="OLO05055.1"/>
    <property type="molecule type" value="Genomic_DNA"/>
</dbReference>
<dbReference type="GO" id="GO:0003700">
    <property type="term" value="F:DNA-binding transcription factor activity"/>
    <property type="evidence" value="ECO:0007669"/>
    <property type="project" value="InterPro"/>
</dbReference>
<dbReference type="InterPro" id="IPR050950">
    <property type="entry name" value="HTH-type_LysR_regulators"/>
</dbReference>
<organism evidence="6 7">
    <name type="scientific">Salinicola socius</name>
    <dbReference type="NCBI Taxonomy" id="404433"/>
    <lineage>
        <taxon>Bacteria</taxon>
        <taxon>Pseudomonadati</taxon>
        <taxon>Pseudomonadota</taxon>
        <taxon>Gammaproteobacteria</taxon>
        <taxon>Oceanospirillales</taxon>
        <taxon>Halomonadaceae</taxon>
        <taxon>Salinicola</taxon>
    </lineage>
</organism>
<name>A0A1Q8SUC3_9GAMM</name>
<dbReference type="RefSeq" id="WP_075569152.1">
    <property type="nucleotide sequence ID" value="NZ_MSDO01000005.1"/>
</dbReference>
<gene>
    <name evidence="6" type="ORF">BTW07_05405</name>
</gene>
<comment type="caution">
    <text evidence="6">The sequence shown here is derived from an EMBL/GenBank/DDBJ whole genome shotgun (WGS) entry which is preliminary data.</text>
</comment>
<keyword evidence="7" id="KW-1185">Reference proteome</keyword>
<evidence type="ECO:0000256" key="1">
    <source>
        <dbReference type="ARBA" id="ARBA00009437"/>
    </source>
</evidence>
<comment type="similarity">
    <text evidence="1">Belongs to the LysR transcriptional regulatory family.</text>
</comment>
<keyword evidence="2" id="KW-0805">Transcription regulation</keyword>
<dbReference type="InterPro" id="IPR005119">
    <property type="entry name" value="LysR_subst-bd"/>
</dbReference>
<dbReference type="InterPro" id="IPR000847">
    <property type="entry name" value="LysR_HTH_N"/>
</dbReference>
<dbReference type="InterPro" id="IPR036388">
    <property type="entry name" value="WH-like_DNA-bd_sf"/>
</dbReference>
<dbReference type="PRINTS" id="PR00039">
    <property type="entry name" value="HTHLYSR"/>
</dbReference>
<dbReference type="FunFam" id="1.10.10.10:FF:000001">
    <property type="entry name" value="LysR family transcriptional regulator"/>
    <property type="match status" value="1"/>
</dbReference>
<protein>
    <submittedName>
        <fullName evidence="6">LysR family transcriptional regulator</fullName>
    </submittedName>
</protein>
<proteinExistence type="inferred from homology"/>
<evidence type="ECO:0000256" key="2">
    <source>
        <dbReference type="ARBA" id="ARBA00023015"/>
    </source>
</evidence>
<dbReference type="OrthoDB" id="8437302at2"/>
<reference evidence="6 7" key="1">
    <citation type="submission" date="2016-12" db="EMBL/GenBank/DDBJ databases">
        <title>Draft genome sequences of strains Salinicola socius SMB35, Salinicola sp. MH3R3-1 and Chromohalobacter sp. SMB17 from the Verkhnekamsk potash mining region of Russia.</title>
        <authorList>
            <person name="Mavrodi D.V."/>
            <person name="Olsson B.E."/>
            <person name="Korsakova E.S."/>
            <person name="Pyankova A."/>
            <person name="Mavrodi O.V."/>
            <person name="Plotnikova E.G."/>
        </authorList>
    </citation>
    <scope>NUCLEOTIDE SEQUENCE [LARGE SCALE GENOMIC DNA]</scope>
    <source>
        <strain evidence="6 7">SMB35</strain>
    </source>
</reference>
<dbReference type="SUPFAM" id="SSF53850">
    <property type="entry name" value="Periplasmic binding protein-like II"/>
    <property type="match status" value="1"/>
</dbReference>
<dbReference type="Pfam" id="PF00126">
    <property type="entry name" value="HTH_1"/>
    <property type="match status" value="1"/>
</dbReference>
<keyword evidence="4" id="KW-0804">Transcription</keyword>
<dbReference type="GO" id="GO:0003677">
    <property type="term" value="F:DNA binding"/>
    <property type="evidence" value="ECO:0007669"/>
    <property type="project" value="UniProtKB-KW"/>
</dbReference>
<evidence type="ECO:0000259" key="5">
    <source>
        <dbReference type="PROSITE" id="PS50931"/>
    </source>
</evidence>
<dbReference type="SUPFAM" id="SSF46785">
    <property type="entry name" value="Winged helix' DNA-binding domain"/>
    <property type="match status" value="1"/>
</dbReference>
<dbReference type="AlphaFoldDB" id="A0A1Q8SUC3"/>
<dbReference type="PROSITE" id="PS50931">
    <property type="entry name" value="HTH_LYSR"/>
    <property type="match status" value="1"/>
</dbReference>
<dbReference type="Proteomes" id="UP000186878">
    <property type="component" value="Unassembled WGS sequence"/>
</dbReference>
<dbReference type="STRING" id="404433.BTW07_05405"/>
<dbReference type="GO" id="GO:0005829">
    <property type="term" value="C:cytosol"/>
    <property type="evidence" value="ECO:0007669"/>
    <property type="project" value="TreeGrafter"/>
</dbReference>
<dbReference type="Pfam" id="PF03466">
    <property type="entry name" value="LysR_substrate"/>
    <property type="match status" value="1"/>
</dbReference>
<dbReference type="Gene3D" id="3.40.190.290">
    <property type="match status" value="1"/>
</dbReference>
<dbReference type="PANTHER" id="PTHR30419">
    <property type="entry name" value="HTH-TYPE TRANSCRIPTIONAL REGULATOR YBHD"/>
    <property type="match status" value="1"/>
</dbReference>
<dbReference type="InterPro" id="IPR036390">
    <property type="entry name" value="WH_DNA-bd_sf"/>
</dbReference>
<dbReference type="CDD" id="cd08440">
    <property type="entry name" value="PBP2_LTTR_like_4"/>
    <property type="match status" value="1"/>
</dbReference>
<sequence length="308" mass="34167">MNYELQQIQAFLKVAELESFQAAAQSLNLSQPALSRRIKKLESILGTPLLARTTRSVSLTTVGRDFFPQAKRLVDEFDHALFNIRALAENRIGQITLACIPTAAFYFLPAVIREYNARYPNIRIRLLDLSANDGLGAVLSGEAEFGINMLSGHHPDILFTPLVVEPFVLVCRHDHPLAAHDSITWSELSTHKLIGVGKMSGNRMLLDHELSSLTQRPTWFYEVQHLSTSLGMVEAGLGVAAVPRLSMPDQEHPLLVQRPLVEPLVKRTLGMVRRRDSALSPAAERFVETLLRHWDKSGAEGGAGPINL</sequence>
<keyword evidence="3" id="KW-0238">DNA-binding</keyword>
<evidence type="ECO:0000256" key="3">
    <source>
        <dbReference type="ARBA" id="ARBA00023125"/>
    </source>
</evidence>
<accession>A0A1Q8SUC3</accession>
<evidence type="ECO:0000313" key="7">
    <source>
        <dbReference type="Proteomes" id="UP000186878"/>
    </source>
</evidence>
<feature type="domain" description="HTH lysR-type" evidence="5">
    <location>
        <begin position="1"/>
        <end position="60"/>
    </location>
</feature>
<dbReference type="Gene3D" id="1.10.10.10">
    <property type="entry name" value="Winged helix-like DNA-binding domain superfamily/Winged helix DNA-binding domain"/>
    <property type="match status" value="1"/>
</dbReference>
<dbReference type="PANTHER" id="PTHR30419:SF8">
    <property type="entry name" value="NITROGEN ASSIMILATION TRANSCRIPTIONAL ACTIVATOR-RELATED"/>
    <property type="match status" value="1"/>
</dbReference>
<evidence type="ECO:0000313" key="6">
    <source>
        <dbReference type="EMBL" id="OLO05055.1"/>
    </source>
</evidence>